<dbReference type="InterPro" id="IPR050554">
    <property type="entry name" value="Met_Synthase/Corrinoid"/>
</dbReference>
<dbReference type="GO" id="GO:0008705">
    <property type="term" value="F:methionine synthase activity"/>
    <property type="evidence" value="ECO:0007669"/>
    <property type="project" value="TreeGrafter"/>
</dbReference>
<dbReference type="Pfam" id="PF00809">
    <property type="entry name" value="Pterin_bind"/>
    <property type="match status" value="1"/>
</dbReference>
<dbReference type="GO" id="GO:0032259">
    <property type="term" value="P:methylation"/>
    <property type="evidence" value="ECO:0007669"/>
    <property type="project" value="UniProtKB-KW"/>
</dbReference>
<dbReference type="InterPro" id="IPR011005">
    <property type="entry name" value="Dihydropteroate_synth-like_sf"/>
</dbReference>
<dbReference type="Gene3D" id="3.20.20.20">
    <property type="entry name" value="Dihydropteroate synthase-like"/>
    <property type="match status" value="1"/>
</dbReference>
<dbReference type="PATRIC" id="fig|1121326.3.peg.1583"/>
<comment type="caution">
    <text evidence="5">The sequence shown here is derived from an EMBL/GenBank/DDBJ whole genome shotgun (WGS) entry which is preliminary data.</text>
</comment>
<dbReference type="RefSeq" id="WP_066620578.1">
    <property type="nucleotide sequence ID" value="NZ_FQXL01000022.1"/>
</dbReference>
<dbReference type="PANTHER" id="PTHR45833">
    <property type="entry name" value="METHIONINE SYNTHASE"/>
    <property type="match status" value="1"/>
</dbReference>
<keyword evidence="6" id="KW-1185">Reference proteome</keyword>
<dbReference type="GO" id="GO:0102036">
    <property type="term" value="F:methyltetrahydrofolate:corrinoid/iron-sulfur protein methyltransferase activity"/>
    <property type="evidence" value="ECO:0007669"/>
    <property type="project" value="UniProtKB-EC"/>
</dbReference>
<accession>A0A162SSC8</accession>
<gene>
    <name evidence="5" type="primary">acsE_3</name>
    <name evidence="5" type="ORF">CLMAG_16130</name>
</gene>
<dbReference type="EMBL" id="LWAE01000002">
    <property type="protein sequence ID" value="KZL91807.1"/>
    <property type="molecule type" value="Genomic_DNA"/>
</dbReference>
<name>A0A162SSC8_9CLOT</name>
<protein>
    <submittedName>
        <fullName evidence="5">5-methyltetrahydrofolate:corrinoid/iron-sulfur protein co-methyltransferase</fullName>
        <ecNumber evidence="5">2.1.1.258</ecNumber>
    </submittedName>
</protein>
<dbReference type="InterPro" id="IPR000489">
    <property type="entry name" value="Pterin-binding_dom"/>
</dbReference>
<organism evidence="5 6">
    <name type="scientific">Clostridium magnum DSM 2767</name>
    <dbReference type="NCBI Taxonomy" id="1121326"/>
    <lineage>
        <taxon>Bacteria</taxon>
        <taxon>Bacillati</taxon>
        <taxon>Bacillota</taxon>
        <taxon>Clostridia</taxon>
        <taxon>Eubacteriales</taxon>
        <taxon>Clostridiaceae</taxon>
        <taxon>Clostridium</taxon>
    </lineage>
</organism>
<keyword evidence="3 5" id="KW-0808">Transferase</keyword>
<dbReference type="Proteomes" id="UP000076603">
    <property type="component" value="Unassembled WGS sequence"/>
</dbReference>
<dbReference type="GO" id="GO:0042558">
    <property type="term" value="P:pteridine-containing compound metabolic process"/>
    <property type="evidence" value="ECO:0007669"/>
    <property type="project" value="InterPro"/>
</dbReference>
<dbReference type="OrthoDB" id="358252at2"/>
<comment type="similarity">
    <text evidence="1">Belongs to the vitamin-B12 dependent methionine synthase family.</text>
</comment>
<keyword evidence="2 5" id="KW-0489">Methyltransferase</keyword>
<dbReference type="GO" id="GO:0005829">
    <property type="term" value="C:cytosol"/>
    <property type="evidence" value="ECO:0007669"/>
    <property type="project" value="TreeGrafter"/>
</dbReference>
<proteinExistence type="inferred from homology"/>
<evidence type="ECO:0000256" key="3">
    <source>
        <dbReference type="ARBA" id="ARBA00022679"/>
    </source>
</evidence>
<feature type="domain" description="Pterin-binding" evidence="4">
    <location>
        <begin position="1"/>
        <end position="266"/>
    </location>
</feature>
<dbReference type="AlphaFoldDB" id="A0A162SSC8"/>
<reference evidence="5 6" key="1">
    <citation type="submission" date="2016-04" db="EMBL/GenBank/DDBJ databases">
        <title>Genome sequence of Clostridium magnum DSM 2767.</title>
        <authorList>
            <person name="Poehlein A."/>
            <person name="Uhlig R."/>
            <person name="Fischer R."/>
            <person name="Bahl H."/>
            <person name="Daniel R."/>
        </authorList>
    </citation>
    <scope>NUCLEOTIDE SEQUENCE [LARGE SCALE GENOMIC DNA]</scope>
    <source>
        <strain evidence="5 6">DSM 2767</strain>
    </source>
</reference>
<sequence length="266" mass="29764">MYIVGELINASRKLVGQAIREQNSEYIKQIAKEQEEAGANYIDVNAGIFVEEEPEYLEWLVKNVQEAVNIPCCIDSPSSVALERGLAAHTKGFPMINSISLEKDRYDQVLSIVRNTDLKVVALCMSDKGMPQTRNERVLIADQLVNSLVKNGVKAENIFLDPLVQPIGTNDTFGIEFIDAVEDIRKAFPEVHFMCGLSNISFGLPERKYMNSIFATMAIAKGLDGLMVNPLDKKMMANIIVAETLAGKDKSCMKYLKAFRKKKFEF</sequence>
<evidence type="ECO:0000259" key="4">
    <source>
        <dbReference type="PROSITE" id="PS50972"/>
    </source>
</evidence>
<evidence type="ECO:0000313" key="6">
    <source>
        <dbReference type="Proteomes" id="UP000076603"/>
    </source>
</evidence>
<evidence type="ECO:0000256" key="1">
    <source>
        <dbReference type="ARBA" id="ARBA00010398"/>
    </source>
</evidence>
<dbReference type="PROSITE" id="PS50972">
    <property type="entry name" value="PTERIN_BINDING"/>
    <property type="match status" value="1"/>
</dbReference>
<evidence type="ECO:0000313" key="5">
    <source>
        <dbReference type="EMBL" id="KZL91807.1"/>
    </source>
</evidence>
<evidence type="ECO:0000256" key="2">
    <source>
        <dbReference type="ARBA" id="ARBA00022603"/>
    </source>
</evidence>
<dbReference type="STRING" id="1121326.CLMAG_16130"/>
<dbReference type="EC" id="2.1.1.258" evidence="5"/>
<dbReference type="SUPFAM" id="SSF51717">
    <property type="entry name" value="Dihydropteroate synthetase-like"/>
    <property type="match status" value="1"/>
</dbReference>
<dbReference type="NCBIfam" id="NF005719">
    <property type="entry name" value="PRK07535.1"/>
    <property type="match status" value="1"/>
</dbReference>